<dbReference type="GO" id="GO:0003677">
    <property type="term" value="F:DNA binding"/>
    <property type="evidence" value="ECO:0007669"/>
    <property type="project" value="InterPro"/>
</dbReference>
<name>A0A7H9E8I0_9LACO</name>
<dbReference type="EMBL" id="CP047415">
    <property type="protein sequence ID" value="QLL73839.1"/>
    <property type="molecule type" value="Genomic_DNA"/>
</dbReference>
<dbReference type="SMART" id="SM00530">
    <property type="entry name" value="HTH_XRE"/>
    <property type="match status" value="1"/>
</dbReference>
<dbReference type="AlphaFoldDB" id="A0A7H9E8I0"/>
<accession>A0A7H9E8I0</accession>
<protein>
    <submittedName>
        <fullName evidence="2">Helix-turn-helix domain-containing protein</fullName>
    </submittedName>
</protein>
<reference evidence="2 3" key="1">
    <citation type="submission" date="2020-01" db="EMBL/GenBank/DDBJ databases">
        <title>Complete and circular genome sequences of six lactobacillus isolates from horses.</title>
        <authorList>
            <person name="Hassan H.M."/>
        </authorList>
    </citation>
    <scope>NUCLEOTIDE SEQUENCE [LARGE SCALE GENOMIC DNA]</scope>
    <source>
        <strain evidence="2 3">1D</strain>
    </source>
</reference>
<dbReference type="SUPFAM" id="SSF47413">
    <property type="entry name" value="lambda repressor-like DNA-binding domains"/>
    <property type="match status" value="1"/>
</dbReference>
<gene>
    <name evidence="2" type="ORF">GTO85_05410</name>
</gene>
<dbReference type="InterPro" id="IPR010982">
    <property type="entry name" value="Lambda_DNA-bd_dom_sf"/>
</dbReference>
<evidence type="ECO:0000259" key="1">
    <source>
        <dbReference type="PROSITE" id="PS50943"/>
    </source>
</evidence>
<evidence type="ECO:0000313" key="2">
    <source>
        <dbReference type="EMBL" id="QLL73839.1"/>
    </source>
</evidence>
<feature type="domain" description="HTH cro/C1-type" evidence="1">
    <location>
        <begin position="10"/>
        <end position="65"/>
    </location>
</feature>
<dbReference type="PROSITE" id="PS50943">
    <property type="entry name" value="HTH_CROC1"/>
    <property type="match status" value="1"/>
</dbReference>
<dbReference type="RefSeq" id="WP_180862072.1">
    <property type="nucleotide sequence ID" value="NZ_CP047415.1"/>
</dbReference>
<organism evidence="2 3">
    <name type="scientific">Lactobacillus crispatus</name>
    <dbReference type="NCBI Taxonomy" id="47770"/>
    <lineage>
        <taxon>Bacteria</taxon>
        <taxon>Bacillati</taxon>
        <taxon>Bacillota</taxon>
        <taxon>Bacilli</taxon>
        <taxon>Lactobacillales</taxon>
        <taxon>Lactobacillaceae</taxon>
        <taxon>Lactobacillus</taxon>
    </lineage>
</organism>
<sequence length="81" mass="9437">MKRRPIYAEIKAWMVLHDIKQKDFAKTLGTSTSFINRKLNGRDADFTLNEARKLSDVYGLPIKYFFTPKVPKSEQSKEVTK</sequence>
<dbReference type="Gene3D" id="1.10.260.40">
    <property type="entry name" value="lambda repressor-like DNA-binding domains"/>
    <property type="match status" value="1"/>
</dbReference>
<dbReference type="Proteomes" id="UP000510660">
    <property type="component" value="Chromosome"/>
</dbReference>
<dbReference type="InterPro" id="IPR001387">
    <property type="entry name" value="Cro/C1-type_HTH"/>
</dbReference>
<dbReference type="Pfam" id="PF01381">
    <property type="entry name" value="HTH_3"/>
    <property type="match status" value="1"/>
</dbReference>
<proteinExistence type="predicted"/>
<dbReference type="CDD" id="cd00093">
    <property type="entry name" value="HTH_XRE"/>
    <property type="match status" value="1"/>
</dbReference>
<evidence type="ECO:0000313" key="3">
    <source>
        <dbReference type="Proteomes" id="UP000510660"/>
    </source>
</evidence>